<protein>
    <submittedName>
        <fullName evidence="2">Uncharacterized protein</fullName>
    </submittedName>
</protein>
<reference evidence="2" key="1">
    <citation type="submission" date="2020-01" db="EMBL/GenBank/DDBJ databases">
        <title>Genome sequence of Kobresia littledalei, the first chromosome-level genome in the family Cyperaceae.</title>
        <authorList>
            <person name="Qu G."/>
        </authorList>
    </citation>
    <scope>NUCLEOTIDE SEQUENCE</scope>
    <source>
        <strain evidence="2">C.B.Clarke</strain>
        <tissue evidence="2">Leaf</tissue>
    </source>
</reference>
<accession>A0A833RF94</accession>
<sequence length="116" mass="13116">MNKLFLSDPSDPDLIPWETVLERLKEFLHLLSTLYSDLINQLQNLFSFGNSASLFDVLSIAIPVVLFVYLCAFGCFRAATRRGPRMLGTNLEMDGPVIRVKRGNGLFSFYPKKTVV</sequence>
<evidence type="ECO:0000313" key="3">
    <source>
        <dbReference type="Proteomes" id="UP000623129"/>
    </source>
</evidence>
<keyword evidence="1" id="KW-0472">Membrane</keyword>
<evidence type="ECO:0000256" key="1">
    <source>
        <dbReference type="SAM" id="Phobius"/>
    </source>
</evidence>
<name>A0A833RF94_9POAL</name>
<keyword evidence="1" id="KW-0812">Transmembrane</keyword>
<gene>
    <name evidence="2" type="ORF">FCM35_KLT18688</name>
</gene>
<dbReference type="AlphaFoldDB" id="A0A833RF94"/>
<comment type="caution">
    <text evidence="2">The sequence shown here is derived from an EMBL/GenBank/DDBJ whole genome shotgun (WGS) entry which is preliminary data.</text>
</comment>
<organism evidence="2 3">
    <name type="scientific">Carex littledalei</name>
    <dbReference type="NCBI Taxonomy" id="544730"/>
    <lineage>
        <taxon>Eukaryota</taxon>
        <taxon>Viridiplantae</taxon>
        <taxon>Streptophyta</taxon>
        <taxon>Embryophyta</taxon>
        <taxon>Tracheophyta</taxon>
        <taxon>Spermatophyta</taxon>
        <taxon>Magnoliopsida</taxon>
        <taxon>Liliopsida</taxon>
        <taxon>Poales</taxon>
        <taxon>Cyperaceae</taxon>
        <taxon>Cyperoideae</taxon>
        <taxon>Cariceae</taxon>
        <taxon>Carex</taxon>
        <taxon>Carex subgen. Euthyceras</taxon>
    </lineage>
</organism>
<evidence type="ECO:0000313" key="2">
    <source>
        <dbReference type="EMBL" id="KAF3338101.1"/>
    </source>
</evidence>
<dbReference type="Proteomes" id="UP000623129">
    <property type="component" value="Unassembled WGS sequence"/>
</dbReference>
<keyword evidence="1" id="KW-1133">Transmembrane helix</keyword>
<keyword evidence="3" id="KW-1185">Reference proteome</keyword>
<feature type="transmembrane region" description="Helical" evidence="1">
    <location>
        <begin position="54"/>
        <end position="76"/>
    </location>
</feature>
<dbReference type="EMBL" id="SWLB01000006">
    <property type="protein sequence ID" value="KAF3338101.1"/>
    <property type="molecule type" value="Genomic_DNA"/>
</dbReference>
<proteinExistence type="predicted"/>